<dbReference type="Proteomes" id="UP001488838">
    <property type="component" value="Unassembled WGS sequence"/>
</dbReference>
<dbReference type="SUPFAM" id="SSF46689">
    <property type="entry name" value="Homeodomain-like"/>
    <property type="match status" value="1"/>
</dbReference>
<dbReference type="InterPro" id="IPR009057">
    <property type="entry name" value="Homeodomain-like_sf"/>
</dbReference>
<dbReference type="EMBL" id="JBBHLL010000032">
    <property type="protein sequence ID" value="KAK7826898.1"/>
    <property type="molecule type" value="Genomic_DNA"/>
</dbReference>
<keyword evidence="3" id="KW-1185">Reference proteome</keyword>
<reference evidence="2 3" key="1">
    <citation type="journal article" date="2023" name="bioRxiv">
        <title>Conserved and derived expression patterns and positive selection on dental genes reveal complex evolutionary context of ever-growing rodent molars.</title>
        <authorList>
            <person name="Calamari Z.T."/>
            <person name="Song A."/>
            <person name="Cohen E."/>
            <person name="Akter M."/>
            <person name="Roy R.D."/>
            <person name="Hallikas O."/>
            <person name="Christensen M.M."/>
            <person name="Li P."/>
            <person name="Marangoni P."/>
            <person name="Jernvall J."/>
            <person name="Klein O.D."/>
        </authorList>
    </citation>
    <scope>NUCLEOTIDE SEQUENCE [LARGE SCALE GENOMIC DNA]</scope>
    <source>
        <strain evidence="2">V071</strain>
    </source>
</reference>
<evidence type="ECO:0000256" key="1">
    <source>
        <dbReference type="SAM" id="MobiDB-lite"/>
    </source>
</evidence>
<proteinExistence type="predicted"/>
<dbReference type="Gene3D" id="1.10.10.10">
    <property type="entry name" value="Winged helix-like DNA-binding domain superfamily/Winged helix DNA-binding domain"/>
    <property type="match status" value="1"/>
</dbReference>
<sequence length="549" mass="62017">MEAEEAGVDVEGDVLVTAQPGNVENTASVFQDHYLDSAWGKKNGCIPWTVDARPVVRTELSLRKCCWKKSIICLINHFQKNSGLIKRKMIKKYTDKVHSPTKPASYSVKWMIEEKGLFEKGLAKFDQRWTKIATLVQSLTVLKVKRRADSNFNAVKIEKLSDNEDVDMSDELDELTSQTPEKNSGNHLTLDIPNSKICEANHGEFICSKGSLANYSGEYLQNMKPSDAEVCSSSEITSWATKQINNGKNSVELSEKYNKLVQGYDVQDRKEITDETKPSPSPESLERQQDSSGNEMLLPLFQMVEDNHEGEEFKPQEQEVEIDRNVIQEKEKQAISEVFEGHQIRNYILDQWEICKPKYLNKTSAFPGLKNCRVLIALDGFIHTYLKLIGATNFGCEQAIHNRPQPVTEVRVSDRTGAEAACQLAWPYSVCIQGDIGPETHGKMKKAGIISGESSFRSTFNNEFACSLLLGGTILILRLILIRLYEILTHNQSYFSRRGAKLIGMISSVPMGRLFRWDSDLTCLQKLLECLRKTLSKVAKCFSTEEFLT</sequence>
<feature type="compositionally biased region" description="Basic and acidic residues" evidence="1">
    <location>
        <begin position="266"/>
        <end position="277"/>
    </location>
</feature>
<gene>
    <name evidence="2" type="ORF">U0070_026494</name>
</gene>
<organism evidence="2 3">
    <name type="scientific">Myodes glareolus</name>
    <name type="common">Bank vole</name>
    <name type="synonym">Clethrionomys glareolus</name>
    <dbReference type="NCBI Taxonomy" id="447135"/>
    <lineage>
        <taxon>Eukaryota</taxon>
        <taxon>Metazoa</taxon>
        <taxon>Chordata</taxon>
        <taxon>Craniata</taxon>
        <taxon>Vertebrata</taxon>
        <taxon>Euteleostomi</taxon>
        <taxon>Mammalia</taxon>
        <taxon>Eutheria</taxon>
        <taxon>Euarchontoglires</taxon>
        <taxon>Glires</taxon>
        <taxon>Rodentia</taxon>
        <taxon>Myomorpha</taxon>
        <taxon>Muroidea</taxon>
        <taxon>Cricetidae</taxon>
        <taxon>Arvicolinae</taxon>
        <taxon>Myodes</taxon>
    </lineage>
</organism>
<evidence type="ECO:0000313" key="2">
    <source>
        <dbReference type="EMBL" id="KAK7826898.1"/>
    </source>
</evidence>
<comment type="caution">
    <text evidence="2">The sequence shown here is derived from an EMBL/GenBank/DDBJ whole genome shotgun (WGS) entry which is preliminary data.</text>
</comment>
<dbReference type="InterPro" id="IPR036388">
    <property type="entry name" value="WH-like_DNA-bd_sf"/>
</dbReference>
<dbReference type="AlphaFoldDB" id="A0AAW0JK70"/>
<feature type="region of interest" description="Disordered" evidence="1">
    <location>
        <begin position="265"/>
        <end position="291"/>
    </location>
</feature>
<protein>
    <submittedName>
        <fullName evidence="2">Uncharacterized protein</fullName>
    </submittedName>
</protein>
<accession>A0AAW0JK70</accession>
<evidence type="ECO:0000313" key="3">
    <source>
        <dbReference type="Proteomes" id="UP001488838"/>
    </source>
</evidence>
<name>A0AAW0JK70_MYOGA</name>